<reference evidence="1 2" key="1">
    <citation type="submission" date="2020-09" db="EMBL/GenBank/DDBJ databases">
        <title>Characterization of Paenibacillus peoriae strain ZF390 with broad-spectrum antimicrobial activity as a potential biocontrol agent.</title>
        <authorList>
            <person name="Li L."/>
            <person name="Zhao Y."/>
            <person name="Li B."/>
            <person name="Xie X."/>
        </authorList>
    </citation>
    <scope>NUCLEOTIDE SEQUENCE [LARGE SCALE GENOMIC DNA]</scope>
    <source>
        <strain evidence="1 2">ZF390</strain>
    </source>
</reference>
<evidence type="ECO:0000313" key="1">
    <source>
        <dbReference type="EMBL" id="QNR65433.1"/>
    </source>
</evidence>
<proteinExistence type="predicted"/>
<protein>
    <submittedName>
        <fullName evidence="1">Uncharacterized protein</fullName>
    </submittedName>
</protein>
<evidence type="ECO:0000313" key="2">
    <source>
        <dbReference type="Proteomes" id="UP000516384"/>
    </source>
</evidence>
<dbReference type="RefSeq" id="WP_190297333.1">
    <property type="nucleotide sequence ID" value="NZ_CP061172.1"/>
</dbReference>
<dbReference type="Proteomes" id="UP000516384">
    <property type="component" value="Chromosome"/>
</dbReference>
<accession>A0A7H0Y2X5</accession>
<name>A0A7H0Y2X5_9BACL</name>
<gene>
    <name evidence="1" type="ORF">IAQ67_16190</name>
</gene>
<dbReference type="EMBL" id="CP061172">
    <property type="protein sequence ID" value="QNR65433.1"/>
    <property type="molecule type" value="Genomic_DNA"/>
</dbReference>
<organism evidence="1 2">
    <name type="scientific">Paenibacillus peoriae</name>
    <dbReference type="NCBI Taxonomy" id="59893"/>
    <lineage>
        <taxon>Bacteria</taxon>
        <taxon>Bacillati</taxon>
        <taxon>Bacillota</taxon>
        <taxon>Bacilli</taxon>
        <taxon>Bacillales</taxon>
        <taxon>Paenibacillaceae</taxon>
        <taxon>Paenibacillus</taxon>
    </lineage>
</organism>
<sequence>MTISVPIEIIKNNKTQEFIELQLVHERLDNELKRCAIKLEELYNELNKIISPIDRYGHSYTYNYEYFKKRKAWREALLMQNAINEVVNVEGEIQEVNAAYIEVREKLRVIYRKCGMTDVVI</sequence>
<dbReference type="AlphaFoldDB" id="A0A7H0Y2X5"/>